<dbReference type="RefSeq" id="WP_136885971.1">
    <property type="nucleotide sequence ID" value="NZ_SUNI01000007.1"/>
</dbReference>
<name>A0A4U0RBG6_9RHOB</name>
<sequence>MRDIPLPRRPFGYFVHHQGRGHAERCAALLAALPADRPVTIFCARDDIFPALPGHVEILRIPSLFERGGAETDMDQIETPETLHCAPLGWPGIRQAMGTMAAWFASADPALMICDVSAEIAQLARICSVPHVKILQHGARDDAGHQAAYAGAAGLLAPFAAELAQPDWQAFAHKIHFAPGLGVTAGPSGDRTAARHALGLDHDRPVALVLSGAGGTGFSQAPLGVAARAFPGWTWLTIGKLQEEWHATEGRNLTSKGWVDDPETHVAAADLVISSTGNTTCAQVLTAGRPWIVVPEWRYFDEQRLKAEALDRAGAALHLPHLPSSAQSWRAAVTQAMARHDPARQARLISADPAAAAARWLERLSDDLWGAEPLSLHPVQGAHA</sequence>
<evidence type="ECO:0000313" key="2">
    <source>
        <dbReference type="EMBL" id="TJZ91802.1"/>
    </source>
</evidence>
<gene>
    <name evidence="2" type="ORF">FA743_10030</name>
</gene>
<dbReference type="InterPro" id="IPR007235">
    <property type="entry name" value="Glyco_trans_28_C"/>
</dbReference>
<dbReference type="AlphaFoldDB" id="A0A4U0RBG6"/>
<accession>A0A4U0RBG6</accession>
<dbReference type="PANTHER" id="PTHR21015:SF22">
    <property type="entry name" value="GLYCOSYLTRANSFERASE"/>
    <property type="match status" value="1"/>
</dbReference>
<keyword evidence="3" id="KW-1185">Reference proteome</keyword>
<dbReference type="Pfam" id="PF04101">
    <property type="entry name" value="Glyco_tran_28_C"/>
    <property type="match status" value="1"/>
</dbReference>
<evidence type="ECO:0000259" key="1">
    <source>
        <dbReference type="Pfam" id="PF04101"/>
    </source>
</evidence>
<reference evidence="2 3" key="1">
    <citation type="submission" date="2019-04" db="EMBL/GenBank/DDBJ databases">
        <authorList>
            <person name="Li J."/>
        </authorList>
    </citation>
    <scope>NUCLEOTIDE SEQUENCE [LARGE SCALE GENOMIC DNA]</scope>
    <source>
        <strain evidence="2 3">KCTC 42687</strain>
    </source>
</reference>
<dbReference type="OrthoDB" id="9809594at2"/>
<comment type="caution">
    <text evidence="2">The sequence shown here is derived from an EMBL/GenBank/DDBJ whole genome shotgun (WGS) entry which is preliminary data.</text>
</comment>
<dbReference type="SUPFAM" id="SSF53756">
    <property type="entry name" value="UDP-Glycosyltransferase/glycogen phosphorylase"/>
    <property type="match status" value="1"/>
</dbReference>
<dbReference type="PANTHER" id="PTHR21015">
    <property type="entry name" value="UDP-N-ACETYLGLUCOSAMINE--N-ACETYLMURAMYL-(PENTAPEPTIDE) PYROPHOSPHORYL-UNDECAPRENOL N-ACETYLGLUCOSAMINE TRANSFERASE 1"/>
    <property type="match status" value="1"/>
</dbReference>
<protein>
    <submittedName>
        <fullName evidence="2">UDP-N-acetylglucosamine--N-acetylmuramyl-(Pentapeptide) pyrophosphoryl-undecaprenol N-acetylglucosamine transferase</fullName>
    </submittedName>
</protein>
<organism evidence="2 3">
    <name type="scientific">Paracoccus gahaiensis</name>
    <dbReference type="NCBI Taxonomy" id="1706839"/>
    <lineage>
        <taxon>Bacteria</taxon>
        <taxon>Pseudomonadati</taxon>
        <taxon>Pseudomonadota</taxon>
        <taxon>Alphaproteobacteria</taxon>
        <taxon>Rhodobacterales</taxon>
        <taxon>Paracoccaceae</taxon>
        <taxon>Paracoccus</taxon>
    </lineage>
</organism>
<keyword evidence="2" id="KW-0808">Transferase</keyword>
<evidence type="ECO:0000313" key="3">
    <source>
        <dbReference type="Proteomes" id="UP000309747"/>
    </source>
</evidence>
<dbReference type="Proteomes" id="UP000309747">
    <property type="component" value="Unassembled WGS sequence"/>
</dbReference>
<dbReference type="EMBL" id="SUNI01000007">
    <property type="protein sequence ID" value="TJZ91802.1"/>
    <property type="molecule type" value="Genomic_DNA"/>
</dbReference>
<dbReference type="Gene3D" id="3.40.50.2000">
    <property type="entry name" value="Glycogen Phosphorylase B"/>
    <property type="match status" value="1"/>
</dbReference>
<proteinExistence type="predicted"/>
<dbReference type="GO" id="GO:0016758">
    <property type="term" value="F:hexosyltransferase activity"/>
    <property type="evidence" value="ECO:0007669"/>
    <property type="project" value="InterPro"/>
</dbReference>
<feature type="domain" description="Glycosyl transferase family 28 C-terminal" evidence="1">
    <location>
        <begin position="251"/>
        <end position="321"/>
    </location>
</feature>